<name>A0A0G2QP63_TYCSV</name>
<organism evidence="4">
    <name type="scientific">Tomato yellow leaf curl Sardinia virus</name>
    <name type="common">TYLCSV</name>
    <dbReference type="NCBI Taxonomy" id="123735"/>
    <lineage>
        <taxon>Viruses</taxon>
        <taxon>Monodnaviria</taxon>
        <taxon>Shotokuvirae</taxon>
        <taxon>Cressdnaviricota</taxon>
        <taxon>Repensiviricetes</taxon>
        <taxon>Geplafuvirales</taxon>
        <taxon>Geminiviridae</taxon>
        <taxon>Begomovirus</taxon>
        <taxon>Begomovirus solanumflavusardiniaense</taxon>
    </lineage>
</organism>
<sequence>MGNLISTCSFSSRVNSTAKITDSSIWYPQTDQHISIRTFRELNQAPTSSPTSTRTEMFLNGVLSRSTEDLQGEDSRQPMTLTPRQLTQEVSRRLLM</sequence>
<organismHost>
    <name type="scientific">Sinapis arvensis</name>
    <dbReference type="NCBI Taxonomy" id="29728"/>
</organismHost>
<protein>
    <submittedName>
        <fullName evidence="4">C4 protein</fullName>
    </submittedName>
</protein>
<evidence type="ECO:0000256" key="3">
    <source>
        <dbReference type="SAM" id="MobiDB-lite"/>
    </source>
</evidence>
<dbReference type="Pfam" id="PF01492">
    <property type="entry name" value="Gemini_C4"/>
    <property type="match status" value="1"/>
</dbReference>
<evidence type="ECO:0000313" key="4">
    <source>
        <dbReference type="EMBL" id="AGT57794.1"/>
    </source>
</evidence>
<comment type="similarity">
    <text evidence="1">Belongs to the geminiviridae protein AC4/C4 family.</text>
</comment>
<feature type="compositionally biased region" description="Polar residues" evidence="3">
    <location>
        <begin position="77"/>
        <end position="89"/>
    </location>
</feature>
<evidence type="ECO:0000256" key="1">
    <source>
        <dbReference type="ARBA" id="ARBA00008996"/>
    </source>
</evidence>
<proteinExistence type="inferred from homology"/>
<organismHost>
    <name type="scientific">Capsicum annuum</name>
    <name type="common">Capsicum pepper</name>
    <dbReference type="NCBI Taxonomy" id="4072"/>
</organismHost>
<organismHost>
    <name type="scientific">Cynanchum acutum</name>
    <dbReference type="NCBI Taxonomy" id="185024"/>
</organismHost>
<keyword evidence="2" id="KW-0945">Host-virus interaction</keyword>
<evidence type="ECO:0000256" key="2">
    <source>
        <dbReference type="ARBA" id="ARBA00022581"/>
    </source>
</evidence>
<reference evidence="4" key="1">
    <citation type="submission" date="2013-04" db="EMBL/GenBank/DDBJ databases">
        <title>Tomato yellow leaf curl disease affecting crops in Spain.</title>
        <authorList>
            <person name="Tomas D.M."/>
            <person name="Diaz-Pendon J.A."/>
            <person name="Navas-Castillo J."/>
            <person name="Moriones E."/>
        </authorList>
    </citation>
    <scope>NUCLEOTIDE SEQUENCE</scope>
    <source>
        <strain evidence="4">ES:Mlg:TY73:Pep2003</strain>
    </source>
</reference>
<accession>A0A0G2QP63</accession>
<feature type="region of interest" description="Disordered" evidence="3">
    <location>
        <begin position="66"/>
        <end position="96"/>
    </location>
</feature>
<dbReference type="EMBL" id="KC953603">
    <property type="protein sequence ID" value="AGT57794.1"/>
    <property type="molecule type" value="Genomic_DNA"/>
</dbReference>
<dbReference type="InterPro" id="IPR002488">
    <property type="entry name" value="Gemini_C4"/>
</dbReference>
<organismHost>
    <name type="scientific">Solanum nigrum</name>
    <name type="common">Black nightshade</name>
    <dbReference type="NCBI Taxonomy" id="4112"/>
</organismHost>
<gene>
    <name evidence="4" type="primary">C4</name>
</gene>
<organismHost>
    <name type="scientific">Malva parviflora</name>
    <name type="common">Little mallow</name>
    <name type="synonym">Cheeseweed mallow</name>
    <dbReference type="NCBI Taxonomy" id="145753"/>
</organismHost>
<organismHost>
    <name type="scientific">Solanum lycopersicum</name>
    <name type="common">Tomato</name>
    <name type="synonym">Lycopersicon esculentum</name>
    <dbReference type="NCBI Taxonomy" id="4081"/>
</organismHost>